<dbReference type="Proteomes" id="UP000261640">
    <property type="component" value="Unplaced"/>
</dbReference>
<dbReference type="Ensembl" id="ENSMAMT00000049816.1">
    <property type="protein sequence ID" value="ENSMAMP00000048443.1"/>
    <property type="gene ID" value="ENSMAMG00000026028.1"/>
</dbReference>
<protein>
    <submittedName>
        <fullName evidence="1">Uncharacterized protein</fullName>
    </submittedName>
</protein>
<dbReference type="GO" id="GO:0044458">
    <property type="term" value="P:motile cilium assembly"/>
    <property type="evidence" value="ECO:0007669"/>
    <property type="project" value="TreeGrafter"/>
</dbReference>
<dbReference type="InParanoid" id="A0A7N8XB94"/>
<accession>A0A7N8XB94</accession>
<organism evidence="1 2">
    <name type="scientific">Mastacembelus armatus</name>
    <name type="common">zig-zag eel</name>
    <dbReference type="NCBI Taxonomy" id="205130"/>
    <lineage>
        <taxon>Eukaryota</taxon>
        <taxon>Metazoa</taxon>
        <taxon>Chordata</taxon>
        <taxon>Craniata</taxon>
        <taxon>Vertebrata</taxon>
        <taxon>Euteleostomi</taxon>
        <taxon>Actinopterygii</taxon>
        <taxon>Neopterygii</taxon>
        <taxon>Teleostei</taxon>
        <taxon>Neoteleostei</taxon>
        <taxon>Acanthomorphata</taxon>
        <taxon>Anabantaria</taxon>
        <taxon>Synbranchiformes</taxon>
        <taxon>Mastacembelidae</taxon>
        <taxon>Mastacembelus</taxon>
    </lineage>
</organism>
<dbReference type="PANTHER" id="PTHR46500">
    <property type="entry name" value="CILIA- AND FLAGELLA-ASSOCIATED PROTEIN 221"/>
    <property type="match status" value="1"/>
</dbReference>
<dbReference type="GeneTree" id="ENSGT00940000178790"/>
<dbReference type="GO" id="GO:0097729">
    <property type="term" value="C:9+2 motile cilium"/>
    <property type="evidence" value="ECO:0007669"/>
    <property type="project" value="TreeGrafter"/>
</dbReference>
<dbReference type="InterPro" id="IPR029676">
    <property type="entry name" value="CFAP221"/>
</dbReference>
<dbReference type="GO" id="GO:0003341">
    <property type="term" value="P:cilium movement"/>
    <property type="evidence" value="ECO:0007669"/>
    <property type="project" value="InterPro"/>
</dbReference>
<proteinExistence type="predicted"/>
<reference evidence="1" key="2">
    <citation type="submission" date="2025-09" db="UniProtKB">
        <authorList>
            <consortium name="Ensembl"/>
        </authorList>
    </citation>
    <scope>IDENTIFICATION</scope>
</reference>
<evidence type="ECO:0000313" key="1">
    <source>
        <dbReference type="Ensembl" id="ENSMAMP00000048443.1"/>
    </source>
</evidence>
<evidence type="ECO:0000313" key="2">
    <source>
        <dbReference type="Proteomes" id="UP000261640"/>
    </source>
</evidence>
<sequence length="112" mass="12676">MEVALSAPQIPSEPVRRGTPLPLSQLVEESRSRVNIPNHLLESKIYARLKSNSLIEAEPPELHFSGFELGNDYIKILVSQKQLVLIAIEFPSVFQFPIHILTDCEFILKIIL</sequence>
<name>A0A7N8XB94_9TELE</name>
<reference evidence="1" key="1">
    <citation type="submission" date="2025-08" db="UniProtKB">
        <authorList>
            <consortium name="Ensembl"/>
        </authorList>
    </citation>
    <scope>IDENTIFICATION</scope>
</reference>
<keyword evidence="2" id="KW-1185">Reference proteome</keyword>
<dbReference type="PANTHER" id="PTHR46500:SF1">
    <property type="entry name" value="CILIA- AND FLAGELLA-ASSOCIATED PROTEIN 221"/>
    <property type="match status" value="1"/>
</dbReference>
<dbReference type="AlphaFoldDB" id="A0A7N8XB94"/>